<dbReference type="PROSITE" id="PS50174">
    <property type="entry name" value="G_PATCH"/>
    <property type="match status" value="1"/>
</dbReference>
<evidence type="ECO:0000256" key="1">
    <source>
        <dbReference type="SAM" id="MobiDB-lite"/>
    </source>
</evidence>
<feature type="domain" description="G-patch" evidence="2">
    <location>
        <begin position="93"/>
        <end position="139"/>
    </location>
</feature>
<evidence type="ECO:0000313" key="3">
    <source>
        <dbReference type="EMBL" id="KAG0317600.1"/>
    </source>
</evidence>
<dbReference type="GO" id="GO:0003676">
    <property type="term" value="F:nucleic acid binding"/>
    <property type="evidence" value="ECO:0007669"/>
    <property type="project" value="InterPro"/>
</dbReference>
<protein>
    <submittedName>
        <fullName evidence="3">G patch domain and ankyrin repeat-containing protein 1</fullName>
    </submittedName>
</protein>
<dbReference type="AlphaFoldDB" id="A0A9P6RFJ1"/>
<comment type="caution">
    <text evidence="3">The sequence shown here is derived from an EMBL/GenBank/DDBJ whole genome shotgun (WGS) entry which is preliminary data.</text>
</comment>
<sequence length="193" mass="21863">MDNKRASRGGSKRVLRQDESGTYYRDIAFVPSGTLAMKEATGISVQTNKQDDAINVREIEVREDDMDRHRRGTAHLISQESHIKPLDTLALGHGNKGFRMLVNSGWDYEKGLGIEGQGKRHPVATRLKQDRLALGAAGSSKKVVTHTFEEIEKSRTKPAAKSERRVPLSLEDYQKQAEKERRDRVNLMTYMKK</sequence>
<keyword evidence="4" id="KW-1185">Reference proteome</keyword>
<dbReference type="PANTHER" id="PTHR20923">
    <property type="entry name" value="BAT4 PROTEIN-RELATED"/>
    <property type="match status" value="1"/>
</dbReference>
<accession>A0A9P6RFJ1</accession>
<gene>
    <name evidence="3" type="primary">GPANK1</name>
    <name evidence="3" type="ORF">BGZ99_006204</name>
</gene>
<dbReference type="EMBL" id="JAAAIP010000415">
    <property type="protein sequence ID" value="KAG0317600.1"/>
    <property type="molecule type" value="Genomic_DNA"/>
</dbReference>
<reference evidence="3" key="1">
    <citation type="journal article" date="2020" name="Fungal Divers.">
        <title>Resolving the Mortierellaceae phylogeny through synthesis of multi-gene phylogenetics and phylogenomics.</title>
        <authorList>
            <person name="Vandepol N."/>
            <person name="Liber J."/>
            <person name="Desiro A."/>
            <person name="Na H."/>
            <person name="Kennedy M."/>
            <person name="Barry K."/>
            <person name="Grigoriev I.V."/>
            <person name="Miller A.N."/>
            <person name="O'Donnell K."/>
            <person name="Stajich J.E."/>
            <person name="Bonito G."/>
        </authorList>
    </citation>
    <scope>NUCLEOTIDE SEQUENCE</scope>
    <source>
        <strain evidence="3">REB-010B</strain>
    </source>
</reference>
<dbReference type="InterPro" id="IPR039146">
    <property type="entry name" value="GPANK1"/>
</dbReference>
<dbReference type="PANTHER" id="PTHR20923:SF1">
    <property type="entry name" value="G PATCH DOMAIN AND ANKYRIN REPEAT-CONTAINING PROTEIN 1"/>
    <property type="match status" value="1"/>
</dbReference>
<organism evidence="3 4">
    <name type="scientific">Dissophora globulifera</name>
    <dbReference type="NCBI Taxonomy" id="979702"/>
    <lineage>
        <taxon>Eukaryota</taxon>
        <taxon>Fungi</taxon>
        <taxon>Fungi incertae sedis</taxon>
        <taxon>Mucoromycota</taxon>
        <taxon>Mortierellomycotina</taxon>
        <taxon>Mortierellomycetes</taxon>
        <taxon>Mortierellales</taxon>
        <taxon>Mortierellaceae</taxon>
        <taxon>Dissophora</taxon>
    </lineage>
</organism>
<dbReference type="Proteomes" id="UP000738325">
    <property type="component" value="Unassembled WGS sequence"/>
</dbReference>
<dbReference type="OrthoDB" id="4822at2759"/>
<dbReference type="InterPro" id="IPR000467">
    <property type="entry name" value="G_patch_dom"/>
</dbReference>
<feature type="region of interest" description="Disordered" evidence="1">
    <location>
        <begin position="152"/>
        <end position="181"/>
    </location>
</feature>
<dbReference type="SMART" id="SM00443">
    <property type="entry name" value="G_patch"/>
    <property type="match status" value="1"/>
</dbReference>
<evidence type="ECO:0000259" key="2">
    <source>
        <dbReference type="PROSITE" id="PS50174"/>
    </source>
</evidence>
<proteinExistence type="predicted"/>
<dbReference type="Pfam" id="PF01585">
    <property type="entry name" value="G-patch"/>
    <property type="match status" value="1"/>
</dbReference>
<evidence type="ECO:0000313" key="4">
    <source>
        <dbReference type="Proteomes" id="UP000738325"/>
    </source>
</evidence>
<name>A0A9P6RFJ1_9FUNG</name>